<feature type="compositionally biased region" description="Low complexity" evidence="1">
    <location>
        <begin position="173"/>
        <end position="184"/>
    </location>
</feature>
<feature type="compositionally biased region" description="Polar residues" evidence="1">
    <location>
        <begin position="1"/>
        <end position="14"/>
    </location>
</feature>
<feature type="compositionally biased region" description="Polar residues" evidence="1">
    <location>
        <begin position="57"/>
        <end position="81"/>
    </location>
</feature>
<feature type="region of interest" description="Disordered" evidence="1">
    <location>
        <begin position="1"/>
        <end position="203"/>
    </location>
</feature>
<feature type="compositionally biased region" description="Polar residues" evidence="1">
    <location>
        <begin position="112"/>
        <end position="121"/>
    </location>
</feature>
<feature type="compositionally biased region" description="Basic and acidic residues" evidence="1">
    <location>
        <begin position="122"/>
        <end position="132"/>
    </location>
</feature>
<keyword evidence="3" id="KW-1185">Reference proteome</keyword>
<dbReference type="AlphaFoldDB" id="A0A5N5X2X3"/>
<reference evidence="2 3" key="1">
    <citation type="submission" date="2019-04" db="EMBL/GenBank/DDBJ databases">
        <title>Friends and foes A comparative genomics study of 23 Aspergillus species from section Flavi.</title>
        <authorList>
            <consortium name="DOE Joint Genome Institute"/>
            <person name="Kjaerbolling I."/>
            <person name="Vesth T."/>
            <person name="Frisvad J.C."/>
            <person name="Nybo J.L."/>
            <person name="Theobald S."/>
            <person name="Kildgaard S."/>
            <person name="Isbrandt T."/>
            <person name="Kuo A."/>
            <person name="Sato A."/>
            <person name="Lyhne E.K."/>
            <person name="Kogle M.E."/>
            <person name="Wiebenga A."/>
            <person name="Kun R.S."/>
            <person name="Lubbers R.J."/>
            <person name="Makela M.R."/>
            <person name="Barry K."/>
            <person name="Chovatia M."/>
            <person name="Clum A."/>
            <person name="Daum C."/>
            <person name="Haridas S."/>
            <person name="He G."/>
            <person name="LaButti K."/>
            <person name="Lipzen A."/>
            <person name="Mondo S."/>
            <person name="Riley R."/>
            <person name="Salamov A."/>
            <person name="Simmons B.A."/>
            <person name="Magnuson J.K."/>
            <person name="Henrissat B."/>
            <person name="Mortensen U.H."/>
            <person name="Larsen T.O."/>
            <person name="Devries R.P."/>
            <person name="Grigoriev I.V."/>
            <person name="Machida M."/>
            <person name="Baker S.E."/>
            <person name="Andersen M.R."/>
        </authorList>
    </citation>
    <scope>NUCLEOTIDE SEQUENCE [LARGE SCALE GENOMIC DNA]</scope>
    <source>
        <strain evidence="2 3">CBS 151.66</strain>
    </source>
</reference>
<evidence type="ECO:0000313" key="2">
    <source>
        <dbReference type="EMBL" id="KAB8073692.1"/>
    </source>
</evidence>
<dbReference type="OrthoDB" id="4186058at2759"/>
<protein>
    <submittedName>
        <fullName evidence="2">Uncharacterized protein</fullName>
    </submittedName>
</protein>
<organism evidence="2 3">
    <name type="scientific">Aspergillus leporis</name>
    <dbReference type="NCBI Taxonomy" id="41062"/>
    <lineage>
        <taxon>Eukaryota</taxon>
        <taxon>Fungi</taxon>
        <taxon>Dikarya</taxon>
        <taxon>Ascomycota</taxon>
        <taxon>Pezizomycotina</taxon>
        <taxon>Eurotiomycetes</taxon>
        <taxon>Eurotiomycetidae</taxon>
        <taxon>Eurotiales</taxon>
        <taxon>Aspergillaceae</taxon>
        <taxon>Aspergillus</taxon>
        <taxon>Aspergillus subgen. Circumdati</taxon>
    </lineage>
</organism>
<dbReference type="EMBL" id="ML732222">
    <property type="protein sequence ID" value="KAB8073692.1"/>
    <property type="molecule type" value="Genomic_DNA"/>
</dbReference>
<accession>A0A5N5X2X3</accession>
<name>A0A5N5X2X3_9EURO</name>
<proteinExistence type="predicted"/>
<dbReference type="Proteomes" id="UP000326565">
    <property type="component" value="Unassembled WGS sequence"/>
</dbReference>
<evidence type="ECO:0000256" key="1">
    <source>
        <dbReference type="SAM" id="MobiDB-lite"/>
    </source>
</evidence>
<sequence length="203" mass="22742">MSHNNHSFIPSQPDQDARNTPAITELTTEDPFVRGSEYDAPIVVRPYAIEEPEDDPTSISPKPATTLSPERNTEGWQTELTDSMEHLHCDSDNSIVRQNLRGNRGKKRKPARTTSANSRLFQQREPKMSHDCQDEEGPNFKSRRLRRSEQSKDAWSTTAGGLSDAGRSEMESSESFCSRSPSTEETGTNSNMEPPVAENMDLD</sequence>
<gene>
    <name evidence="2" type="ORF">BDV29DRAFT_157322</name>
</gene>
<evidence type="ECO:0000313" key="3">
    <source>
        <dbReference type="Proteomes" id="UP000326565"/>
    </source>
</evidence>
<feature type="compositionally biased region" description="Polar residues" evidence="1">
    <location>
        <begin position="92"/>
        <end position="101"/>
    </location>
</feature>